<dbReference type="RefSeq" id="XP_030830847.1">
    <property type="nucleotide sequence ID" value="XM_030974987.1"/>
</dbReference>
<dbReference type="KEGG" id="spu:105437286"/>
<dbReference type="GeneID" id="105437286"/>
<protein>
    <submittedName>
        <fullName evidence="1">Uncharacterized protein</fullName>
    </submittedName>
</protein>
<accession>A0A7M7N3V4</accession>
<sequence length="128" mass="13818">MKATTTFGPAVIGNFDGTFVMDKAYGTYFDDGRAPATTAFLVNFTGAMNEVYNATIAKKYLYEETLVTQLVQNGTYVQVRFTVALNAINRGGRDYLVSTLGSFPSNALNTYPVLYADIGPEIDPSSGA</sequence>
<organism evidence="1 2">
    <name type="scientific">Strongylocentrotus purpuratus</name>
    <name type="common">Purple sea urchin</name>
    <dbReference type="NCBI Taxonomy" id="7668"/>
    <lineage>
        <taxon>Eukaryota</taxon>
        <taxon>Metazoa</taxon>
        <taxon>Echinodermata</taxon>
        <taxon>Eleutherozoa</taxon>
        <taxon>Echinozoa</taxon>
        <taxon>Echinoidea</taxon>
        <taxon>Euechinoidea</taxon>
        <taxon>Echinacea</taxon>
        <taxon>Camarodonta</taxon>
        <taxon>Echinidea</taxon>
        <taxon>Strongylocentrotidae</taxon>
        <taxon>Strongylocentrotus</taxon>
    </lineage>
</organism>
<evidence type="ECO:0000313" key="2">
    <source>
        <dbReference type="Proteomes" id="UP000007110"/>
    </source>
</evidence>
<dbReference type="OrthoDB" id="10186209at2759"/>
<keyword evidence="2" id="KW-1185">Reference proteome</keyword>
<reference evidence="2" key="1">
    <citation type="submission" date="2015-02" db="EMBL/GenBank/DDBJ databases">
        <title>Genome sequencing for Strongylocentrotus purpuratus.</title>
        <authorList>
            <person name="Murali S."/>
            <person name="Liu Y."/>
            <person name="Vee V."/>
            <person name="English A."/>
            <person name="Wang M."/>
            <person name="Skinner E."/>
            <person name="Han Y."/>
            <person name="Muzny D.M."/>
            <person name="Worley K.C."/>
            <person name="Gibbs R.A."/>
        </authorList>
    </citation>
    <scope>NUCLEOTIDE SEQUENCE</scope>
</reference>
<dbReference type="InParanoid" id="A0A7M7N3V4"/>
<proteinExistence type="predicted"/>
<dbReference type="EnsemblMetazoa" id="XM_030974987">
    <property type="protein sequence ID" value="XP_030830847"/>
    <property type="gene ID" value="LOC105437286"/>
</dbReference>
<dbReference type="AlphaFoldDB" id="A0A7M7N3V4"/>
<reference evidence="1" key="2">
    <citation type="submission" date="2021-01" db="UniProtKB">
        <authorList>
            <consortium name="EnsemblMetazoa"/>
        </authorList>
    </citation>
    <scope>IDENTIFICATION</scope>
</reference>
<evidence type="ECO:0000313" key="1">
    <source>
        <dbReference type="EnsemblMetazoa" id="XP_030830847"/>
    </source>
</evidence>
<dbReference type="Proteomes" id="UP000007110">
    <property type="component" value="Unassembled WGS sequence"/>
</dbReference>
<name>A0A7M7N3V4_STRPU</name>